<keyword evidence="5" id="KW-0460">Magnesium</keyword>
<dbReference type="PANTHER" id="PTHR23407:SF1">
    <property type="entry name" value="5-FORMYLTETRAHYDROFOLATE CYCLO-LIGASE"/>
    <property type="match status" value="1"/>
</dbReference>
<dbReference type="PANTHER" id="PTHR23407">
    <property type="entry name" value="ATPASE INHIBITOR/5-FORMYLTETRAHYDROFOLATE CYCLO-LIGASE"/>
    <property type="match status" value="1"/>
</dbReference>
<reference evidence="6 7" key="1">
    <citation type="submission" date="2017-09" db="EMBL/GenBank/DDBJ databases">
        <authorList>
            <person name="Ehlers B."/>
            <person name="Leendertz F.H."/>
        </authorList>
    </citation>
    <scope>NUCLEOTIDE SEQUENCE [LARGE SCALE GENOMIC DNA]</scope>
    <source>
        <strain evidence="6 7">USBA 140</strain>
    </source>
</reference>
<dbReference type="GO" id="GO:0046872">
    <property type="term" value="F:metal ion binding"/>
    <property type="evidence" value="ECO:0007669"/>
    <property type="project" value="UniProtKB-KW"/>
</dbReference>
<feature type="binding site" evidence="4">
    <location>
        <begin position="8"/>
        <end position="12"/>
    </location>
    <ligand>
        <name>ATP</name>
        <dbReference type="ChEBI" id="CHEBI:30616"/>
    </ligand>
</feature>
<dbReference type="RefSeq" id="WP_097280151.1">
    <property type="nucleotide sequence ID" value="NZ_OCNJ01000007.1"/>
</dbReference>
<comment type="catalytic activity">
    <reaction evidence="5">
        <text>(6S)-5-formyl-5,6,7,8-tetrahydrofolate + ATP = (6R)-5,10-methenyltetrahydrofolate + ADP + phosphate</text>
        <dbReference type="Rhea" id="RHEA:10488"/>
        <dbReference type="ChEBI" id="CHEBI:30616"/>
        <dbReference type="ChEBI" id="CHEBI:43474"/>
        <dbReference type="ChEBI" id="CHEBI:57455"/>
        <dbReference type="ChEBI" id="CHEBI:57457"/>
        <dbReference type="ChEBI" id="CHEBI:456216"/>
        <dbReference type="EC" id="6.3.3.2"/>
    </reaction>
</comment>
<feature type="binding site" evidence="4">
    <location>
        <begin position="135"/>
        <end position="143"/>
    </location>
    <ligand>
        <name>ATP</name>
        <dbReference type="ChEBI" id="CHEBI:30616"/>
    </ligand>
</feature>
<gene>
    <name evidence="6" type="ORF">SAMN05421508_10734</name>
</gene>
<protein>
    <recommendedName>
        <fullName evidence="5">5-formyltetrahydrofolate cyclo-ligase</fullName>
        <ecNumber evidence="5">6.3.3.2</ecNumber>
    </recommendedName>
</protein>
<dbReference type="InterPro" id="IPR037171">
    <property type="entry name" value="NagB/RpiA_transferase-like"/>
</dbReference>
<dbReference type="OrthoDB" id="9801938at2"/>
<dbReference type="AlphaFoldDB" id="A0A286GQ70"/>
<dbReference type="SUPFAM" id="SSF100950">
    <property type="entry name" value="NagB/RpiA/CoA transferase-like"/>
    <property type="match status" value="1"/>
</dbReference>
<keyword evidence="5" id="KW-0479">Metal-binding</keyword>
<dbReference type="InterPro" id="IPR024185">
    <property type="entry name" value="FTHF_cligase-like_sf"/>
</dbReference>
<evidence type="ECO:0000256" key="5">
    <source>
        <dbReference type="RuleBase" id="RU361279"/>
    </source>
</evidence>
<dbReference type="NCBIfam" id="TIGR02727">
    <property type="entry name" value="MTHFS_bact"/>
    <property type="match status" value="1"/>
</dbReference>
<keyword evidence="6" id="KW-0436">Ligase</keyword>
<dbReference type="Pfam" id="PF01812">
    <property type="entry name" value="5-FTHF_cyc-lig"/>
    <property type="match status" value="1"/>
</dbReference>
<dbReference type="GO" id="GO:0030272">
    <property type="term" value="F:5-formyltetrahydrofolate cyclo-ligase activity"/>
    <property type="evidence" value="ECO:0007669"/>
    <property type="project" value="UniProtKB-EC"/>
</dbReference>
<dbReference type="EC" id="6.3.3.2" evidence="5"/>
<comment type="similarity">
    <text evidence="1 5">Belongs to the 5-formyltetrahydrofolate cyclo-ligase family.</text>
</comment>
<keyword evidence="2 4" id="KW-0547">Nucleotide-binding</keyword>
<dbReference type="GO" id="GO:0009396">
    <property type="term" value="P:folic acid-containing compound biosynthetic process"/>
    <property type="evidence" value="ECO:0007669"/>
    <property type="project" value="TreeGrafter"/>
</dbReference>
<evidence type="ECO:0000313" key="6">
    <source>
        <dbReference type="EMBL" id="SOD97642.1"/>
    </source>
</evidence>
<evidence type="ECO:0000256" key="4">
    <source>
        <dbReference type="PIRSR" id="PIRSR006806-1"/>
    </source>
</evidence>
<dbReference type="Proteomes" id="UP000219621">
    <property type="component" value="Unassembled WGS sequence"/>
</dbReference>
<keyword evidence="3 4" id="KW-0067">ATP-binding</keyword>
<dbReference type="EMBL" id="OCNJ01000007">
    <property type="protein sequence ID" value="SOD97642.1"/>
    <property type="molecule type" value="Genomic_DNA"/>
</dbReference>
<dbReference type="Gene3D" id="3.40.50.10420">
    <property type="entry name" value="NagB/RpiA/CoA transferase-like"/>
    <property type="match status" value="1"/>
</dbReference>
<comment type="cofactor">
    <cofactor evidence="5">
        <name>Mg(2+)</name>
        <dbReference type="ChEBI" id="CHEBI:18420"/>
    </cofactor>
</comment>
<keyword evidence="7" id="KW-1185">Reference proteome</keyword>
<feature type="binding site" evidence="4">
    <location>
        <position position="60"/>
    </location>
    <ligand>
        <name>substrate</name>
    </ligand>
</feature>
<dbReference type="GO" id="GO:0035999">
    <property type="term" value="P:tetrahydrofolate interconversion"/>
    <property type="evidence" value="ECO:0007669"/>
    <property type="project" value="TreeGrafter"/>
</dbReference>
<organism evidence="6 7">
    <name type="scientific">Caenispirillum bisanense</name>
    <dbReference type="NCBI Taxonomy" id="414052"/>
    <lineage>
        <taxon>Bacteria</taxon>
        <taxon>Pseudomonadati</taxon>
        <taxon>Pseudomonadota</taxon>
        <taxon>Alphaproteobacteria</taxon>
        <taxon>Rhodospirillales</taxon>
        <taxon>Novispirillaceae</taxon>
        <taxon>Caenispirillum</taxon>
    </lineage>
</organism>
<name>A0A286GQ70_9PROT</name>
<evidence type="ECO:0000256" key="1">
    <source>
        <dbReference type="ARBA" id="ARBA00010638"/>
    </source>
</evidence>
<accession>A0A286GQ70</accession>
<dbReference type="GO" id="GO:0005524">
    <property type="term" value="F:ATP binding"/>
    <property type="evidence" value="ECO:0007669"/>
    <property type="project" value="UniProtKB-KW"/>
</dbReference>
<dbReference type="PIRSF" id="PIRSF006806">
    <property type="entry name" value="FTHF_cligase"/>
    <property type="match status" value="1"/>
</dbReference>
<proteinExistence type="inferred from homology"/>
<evidence type="ECO:0000313" key="7">
    <source>
        <dbReference type="Proteomes" id="UP000219621"/>
    </source>
</evidence>
<evidence type="ECO:0000256" key="2">
    <source>
        <dbReference type="ARBA" id="ARBA00022741"/>
    </source>
</evidence>
<sequence length="199" mass="21364">MTPTADTKQRLRAECLARRPAVAEAAGRGRAAQALRDVFLQHWTPSPDAVVAGFWPMREEIDVLPLLTAVAEAGARACLPAVVGKAQPLEFRAWRPGMALEDGPYGTRHPPAATGSVEPSVVLVPLVAYDRAGGRLGYGGGFYDRTLQALRLRRPVLAVGVAYAGQAVPQVPEEAHDEPLDWIATETGIIVVNRRKDTA</sequence>
<evidence type="ECO:0000256" key="3">
    <source>
        <dbReference type="ARBA" id="ARBA00022840"/>
    </source>
</evidence>
<dbReference type="InterPro" id="IPR002698">
    <property type="entry name" value="FTHF_cligase"/>
</dbReference>